<evidence type="ECO:0000313" key="2">
    <source>
        <dbReference type="Proteomes" id="UP000054217"/>
    </source>
</evidence>
<dbReference type="InParanoid" id="A0A0C3P409"/>
<reference evidence="2" key="2">
    <citation type="submission" date="2015-01" db="EMBL/GenBank/DDBJ databases">
        <title>Evolutionary Origins and Diversification of the Mycorrhizal Mutualists.</title>
        <authorList>
            <consortium name="DOE Joint Genome Institute"/>
            <consortium name="Mycorrhizal Genomics Consortium"/>
            <person name="Kohler A."/>
            <person name="Kuo A."/>
            <person name="Nagy L.G."/>
            <person name="Floudas D."/>
            <person name="Copeland A."/>
            <person name="Barry K.W."/>
            <person name="Cichocki N."/>
            <person name="Veneault-Fourrey C."/>
            <person name="LaButti K."/>
            <person name="Lindquist E.A."/>
            <person name="Lipzen A."/>
            <person name="Lundell T."/>
            <person name="Morin E."/>
            <person name="Murat C."/>
            <person name="Riley R."/>
            <person name="Ohm R."/>
            <person name="Sun H."/>
            <person name="Tunlid A."/>
            <person name="Henrissat B."/>
            <person name="Grigoriev I.V."/>
            <person name="Hibbett D.S."/>
            <person name="Martin F."/>
        </authorList>
    </citation>
    <scope>NUCLEOTIDE SEQUENCE [LARGE SCALE GENOMIC DNA]</scope>
    <source>
        <strain evidence="2">Marx 270</strain>
    </source>
</reference>
<dbReference type="EMBL" id="KN831959">
    <property type="protein sequence ID" value="KIO07780.1"/>
    <property type="molecule type" value="Genomic_DNA"/>
</dbReference>
<name>A0A0C3P409_PISTI</name>
<dbReference type="HOGENOM" id="CLU_2172074_0_0_1"/>
<evidence type="ECO:0000313" key="1">
    <source>
        <dbReference type="EMBL" id="KIO07780.1"/>
    </source>
</evidence>
<accession>A0A0C3P409</accession>
<dbReference type="Proteomes" id="UP000054217">
    <property type="component" value="Unassembled WGS sequence"/>
</dbReference>
<reference evidence="1 2" key="1">
    <citation type="submission" date="2014-04" db="EMBL/GenBank/DDBJ databases">
        <authorList>
            <consortium name="DOE Joint Genome Institute"/>
            <person name="Kuo A."/>
            <person name="Kohler A."/>
            <person name="Costa M.D."/>
            <person name="Nagy L.G."/>
            <person name="Floudas D."/>
            <person name="Copeland A."/>
            <person name="Barry K.W."/>
            <person name="Cichocki N."/>
            <person name="Veneault-Fourrey C."/>
            <person name="LaButti K."/>
            <person name="Lindquist E.A."/>
            <person name="Lipzen A."/>
            <person name="Lundell T."/>
            <person name="Morin E."/>
            <person name="Murat C."/>
            <person name="Sun H."/>
            <person name="Tunlid A."/>
            <person name="Henrissat B."/>
            <person name="Grigoriev I.V."/>
            <person name="Hibbett D.S."/>
            <person name="Martin F."/>
            <person name="Nordberg H.P."/>
            <person name="Cantor M.N."/>
            <person name="Hua S.X."/>
        </authorList>
    </citation>
    <scope>NUCLEOTIDE SEQUENCE [LARGE SCALE GENOMIC DNA]</scope>
    <source>
        <strain evidence="1 2">Marx 270</strain>
    </source>
</reference>
<gene>
    <name evidence="1" type="ORF">M404DRAFT_997922</name>
</gene>
<protein>
    <submittedName>
        <fullName evidence="1">Uncharacterized protein</fullName>
    </submittedName>
</protein>
<proteinExistence type="predicted"/>
<organism evidence="1 2">
    <name type="scientific">Pisolithus tinctorius Marx 270</name>
    <dbReference type="NCBI Taxonomy" id="870435"/>
    <lineage>
        <taxon>Eukaryota</taxon>
        <taxon>Fungi</taxon>
        <taxon>Dikarya</taxon>
        <taxon>Basidiomycota</taxon>
        <taxon>Agaricomycotina</taxon>
        <taxon>Agaricomycetes</taxon>
        <taxon>Agaricomycetidae</taxon>
        <taxon>Boletales</taxon>
        <taxon>Sclerodermatineae</taxon>
        <taxon>Pisolithaceae</taxon>
        <taxon>Pisolithus</taxon>
    </lineage>
</organism>
<keyword evidence="2" id="KW-1185">Reference proteome</keyword>
<sequence length="110" mass="12821">MSSFRRVASSMNACQRHLTGVRMSRVSGESRKQILHPVYVCVVLRWIQTKPFKSPSPLPSCRSRTRKSRDYIIVNDDPNIAYSKYRACHYGTEYRETPYSHQTIEIDIIP</sequence>
<dbReference type="AlphaFoldDB" id="A0A0C3P409"/>